<dbReference type="GO" id="GO:0005886">
    <property type="term" value="C:plasma membrane"/>
    <property type="evidence" value="ECO:0007669"/>
    <property type="project" value="UniProtKB-SubCell"/>
</dbReference>
<keyword evidence="3 5" id="KW-1133">Transmembrane helix</keyword>
<feature type="transmembrane region" description="Helical" evidence="5">
    <location>
        <begin position="256"/>
        <end position="275"/>
    </location>
</feature>
<sequence length="398" mass="40506">MYVTTPSLPGGTRAVPATVIGLGIVSLVTDASAEMVTAILPLYLVYGLGLGYLQLGLLDGLYTGATALLRLGGGHLADRWGRPKAVAVAGYGISALTKLAFPLVGASAAGIGATIAADRVGKGIRTAPRDAMITAATPPETLGRAFGVHRALDTAGALIGPLIAFALITLVAGGYDTVFVTSFCLGAIAVLILIFFVDVPGARPAVPIAVREGVRLLLRPELRRICLAAGLLGLLTVGDMFLFLAVQRSAGLPSELLPLLPLGTALTFMVAAIPVGRLADRLGRRRVFLAGHALLIGAYGFVAVGGAGWWVAGAALLLHGIFYAATDGVLMAQAGPLLPAELRASGLAVVQTVQALARSLGAVGFGFAAQAFALTWAFTGYAVALAAALGLLTLRAAR</sequence>
<feature type="transmembrane region" description="Helical" evidence="5">
    <location>
        <begin position="225"/>
        <end position="244"/>
    </location>
</feature>
<dbReference type="AlphaFoldDB" id="A0A841C053"/>
<dbReference type="PANTHER" id="PTHR23518:SF2">
    <property type="entry name" value="MAJOR FACILITATOR SUPERFAMILY TRANSPORTER"/>
    <property type="match status" value="1"/>
</dbReference>
<evidence type="ECO:0000259" key="6">
    <source>
        <dbReference type="PROSITE" id="PS50850"/>
    </source>
</evidence>
<evidence type="ECO:0000256" key="1">
    <source>
        <dbReference type="ARBA" id="ARBA00004651"/>
    </source>
</evidence>
<evidence type="ECO:0000256" key="4">
    <source>
        <dbReference type="ARBA" id="ARBA00023136"/>
    </source>
</evidence>
<dbReference type="SUPFAM" id="SSF103473">
    <property type="entry name" value="MFS general substrate transporter"/>
    <property type="match status" value="1"/>
</dbReference>
<feature type="transmembrane region" description="Helical" evidence="5">
    <location>
        <begin position="151"/>
        <end position="172"/>
    </location>
</feature>
<dbReference type="EMBL" id="JACHMN010000003">
    <property type="protein sequence ID" value="MBB5872422.1"/>
    <property type="molecule type" value="Genomic_DNA"/>
</dbReference>
<dbReference type="PANTHER" id="PTHR23518">
    <property type="entry name" value="C-METHYLTRANSFERASE"/>
    <property type="match status" value="1"/>
</dbReference>
<comment type="caution">
    <text evidence="7">The sequence shown here is derived from an EMBL/GenBank/DDBJ whole genome shotgun (WGS) entry which is preliminary data.</text>
</comment>
<dbReference type="PROSITE" id="PS50850">
    <property type="entry name" value="MFS"/>
    <property type="match status" value="1"/>
</dbReference>
<dbReference type="InterPro" id="IPR005829">
    <property type="entry name" value="Sugar_transporter_CS"/>
</dbReference>
<evidence type="ECO:0000256" key="2">
    <source>
        <dbReference type="ARBA" id="ARBA00022692"/>
    </source>
</evidence>
<accession>A0A841C053</accession>
<dbReference type="Pfam" id="PF07690">
    <property type="entry name" value="MFS_1"/>
    <property type="match status" value="1"/>
</dbReference>
<feature type="transmembrane region" description="Helical" evidence="5">
    <location>
        <begin position="35"/>
        <end position="53"/>
    </location>
</feature>
<dbReference type="InterPro" id="IPR036259">
    <property type="entry name" value="MFS_trans_sf"/>
</dbReference>
<organism evidence="7 8">
    <name type="scientific">Allocatelliglobosispora scoriae</name>
    <dbReference type="NCBI Taxonomy" id="643052"/>
    <lineage>
        <taxon>Bacteria</taxon>
        <taxon>Bacillati</taxon>
        <taxon>Actinomycetota</taxon>
        <taxon>Actinomycetes</taxon>
        <taxon>Micromonosporales</taxon>
        <taxon>Micromonosporaceae</taxon>
        <taxon>Allocatelliglobosispora</taxon>
    </lineage>
</organism>
<comment type="subcellular location">
    <subcellularLocation>
        <location evidence="1">Cell membrane</location>
        <topology evidence="1">Multi-pass membrane protein</topology>
    </subcellularLocation>
</comment>
<feature type="transmembrane region" description="Helical" evidence="5">
    <location>
        <begin position="287"/>
        <end position="304"/>
    </location>
</feature>
<dbReference type="PROSITE" id="PS00216">
    <property type="entry name" value="SUGAR_TRANSPORT_1"/>
    <property type="match status" value="1"/>
</dbReference>
<protein>
    <submittedName>
        <fullName evidence="7">MFS family permease</fullName>
    </submittedName>
</protein>
<dbReference type="InterPro" id="IPR020846">
    <property type="entry name" value="MFS_dom"/>
</dbReference>
<evidence type="ECO:0000256" key="3">
    <source>
        <dbReference type="ARBA" id="ARBA00022989"/>
    </source>
</evidence>
<keyword evidence="2 5" id="KW-0812">Transmembrane</keyword>
<keyword evidence="8" id="KW-1185">Reference proteome</keyword>
<feature type="transmembrane region" description="Helical" evidence="5">
    <location>
        <begin position="373"/>
        <end position="394"/>
    </location>
</feature>
<dbReference type="InterPro" id="IPR011701">
    <property type="entry name" value="MFS"/>
</dbReference>
<feature type="transmembrane region" description="Helical" evidence="5">
    <location>
        <begin position="178"/>
        <end position="197"/>
    </location>
</feature>
<dbReference type="CDD" id="cd17370">
    <property type="entry name" value="MFS_MJ1317_like"/>
    <property type="match status" value="1"/>
</dbReference>
<evidence type="ECO:0000313" key="7">
    <source>
        <dbReference type="EMBL" id="MBB5872422.1"/>
    </source>
</evidence>
<feature type="domain" description="Major facilitator superfamily (MFS) profile" evidence="6">
    <location>
        <begin position="18"/>
        <end position="398"/>
    </location>
</feature>
<evidence type="ECO:0000313" key="8">
    <source>
        <dbReference type="Proteomes" id="UP000587527"/>
    </source>
</evidence>
<reference evidence="7 8" key="1">
    <citation type="submission" date="2020-08" db="EMBL/GenBank/DDBJ databases">
        <title>Sequencing the genomes of 1000 actinobacteria strains.</title>
        <authorList>
            <person name="Klenk H.-P."/>
        </authorList>
    </citation>
    <scope>NUCLEOTIDE SEQUENCE [LARGE SCALE GENOMIC DNA]</scope>
    <source>
        <strain evidence="7 8">DSM 45362</strain>
    </source>
</reference>
<dbReference type="RefSeq" id="WP_312875423.1">
    <property type="nucleotide sequence ID" value="NZ_JACHMN010000003.1"/>
</dbReference>
<gene>
    <name evidence="7" type="ORF">F4553_005856</name>
</gene>
<dbReference type="GO" id="GO:0022857">
    <property type="term" value="F:transmembrane transporter activity"/>
    <property type="evidence" value="ECO:0007669"/>
    <property type="project" value="InterPro"/>
</dbReference>
<evidence type="ECO:0000256" key="5">
    <source>
        <dbReference type="SAM" id="Phobius"/>
    </source>
</evidence>
<keyword evidence="4 5" id="KW-0472">Membrane</keyword>
<name>A0A841C053_9ACTN</name>
<dbReference type="Gene3D" id="1.20.1250.20">
    <property type="entry name" value="MFS general substrate transporter like domains"/>
    <property type="match status" value="1"/>
</dbReference>
<dbReference type="Proteomes" id="UP000587527">
    <property type="component" value="Unassembled WGS sequence"/>
</dbReference>
<proteinExistence type="predicted"/>